<dbReference type="Gene3D" id="1.25.40.10">
    <property type="entry name" value="Tetratricopeptide repeat domain"/>
    <property type="match status" value="1"/>
</dbReference>
<dbReference type="Proteomes" id="UP000315434">
    <property type="component" value="Unassembled WGS sequence"/>
</dbReference>
<keyword evidence="2" id="KW-1133">Transmembrane helix</keyword>
<gene>
    <name evidence="3" type="ORF">EXN68_26530</name>
</gene>
<dbReference type="RefSeq" id="WP_142843588.1">
    <property type="nucleotide sequence ID" value="NZ_SGNY01000014.1"/>
</dbReference>
<name>A0A546X1A1_RHIRH</name>
<proteinExistence type="predicted"/>
<keyword evidence="2" id="KW-0812">Transmembrane</keyword>
<feature type="region of interest" description="Disordered" evidence="1">
    <location>
        <begin position="117"/>
        <end position="138"/>
    </location>
</feature>
<comment type="caution">
    <text evidence="3">The sequence shown here is derived from an EMBL/GenBank/DDBJ whole genome shotgun (WGS) entry which is preliminary data.</text>
</comment>
<reference evidence="3 4" key="1">
    <citation type="journal article" date="2019" name="Appl. Microbiol. Biotechnol.">
        <title>Differential efficiency of wild type rhizogenic strains for rol gene transformation of plants.</title>
        <authorList>
            <person name="Desmet S."/>
            <person name="De Keyser E."/>
            <person name="Van Vaerenbergh J."/>
            <person name="Baeyen S."/>
            <person name="Van Huylenbroeck J."/>
            <person name="Geelen D."/>
            <person name="Dhooghe E."/>
        </authorList>
    </citation>
    <scope>NUCLEOTIDE SEQUENCE [LARGE SCALE GENOMIC DNA]</scope>
    <source>
        <strain evidence="3 4">GBBC3284</strain>
    </source>
</reference>
<dbReference type="EMBL" id="SGNY01000014">
    <property type="protein sequence ID" value="TRA94477.1"/>
    <property type="molecule type" value="Genomic_DNA"/>
</dbReference>
<evidence type="ECO:0008006" key="5">
    <source>
        <dbReference type="Google" id="ProtNLM"/>
    </source>
</evidence>
<protein>
    <recommendedName>
        <fullName evidence="5">Adenylate cyclase</fullName>
    </recommendedName>
</protein>
<sequence>MTGDLKINPIDREEVMAALSQMFASEMFRNSERMQQFLRYIVIETLEGRADRIKSYSIAIEVFGRNSGFDSAEDPIVRTTATRLRSLLDRYNQTANNENGIIIQLPKGRYVPEFQRREERQETRLDDTETGPARTETLNKRKRWPSAPFAYAGISLSVVAAVALVITAVLLDFIPWPPFTSVPDHTASVVVIVRDTTATAGSQAAHYLAQDFSELVVGKLVNHGGIKIVDAAGEAADFVSSIVKSRPDDDVFTFDSLVREGGGVLSVLWKLNDARSGVVVWATEEPVKNEALRDPNAVADVVIGRLVGLEGAIPTVLSIIYGDHADRRECLTKPQRIAFIYHSAFQQNMRQCLEKVVEKDPADAEAWGVLAQLYHRLGRNAASFGKDTSEFSQLLSDAAQKSVELAPQSFLGMQASMYAAYDKKDFQGFEFVARRILSRFHDPHLKIRIGNAFSNIGRDDEGIPLTREGIEESGELQGLGYLSLGYERYYRGDMLGALEMLSRVNAEDYYLVPLLRAITMAQLGRSEEMNQAVSRLHALRPDYEENLYYDFNHNNVTKPIIDSIAVGLRKAGLQVVDPQAQLN</sequence>
<evidence type="ECO:0000256" key="1">
    <source>
        <dbReference type="SAM" id="MobiDB-lite"/>
    </source>
</evidence>
<keyword evidence="2" id="KW-0472">Membrane</keyword>
<dbReference type="OrthoDB" id="8305401at2"/>
<feature type="compositionally biased region" description="Basic and acidic residues" evidence="1">
    <location>
        <begin position="117"/>
        <end position="127"/>
    </location>
</feature>
<dbReference type="SUPFAM" id="SSF48452">
    <property type="entry name" value="TPR-like"/>
    <property type="match status" value="1"/>
</dbReference>
<organism evidence="3 4">
    <name type="scientific">Rhizobium rhizogenes</name>
    <name type="common">Agrobacterium rhizogenes</name>
    <dbReference type="NCBI Taxonomy" id="359"/>
    <lineage>
        <taxon>Bacteria</taxon>
        <taxon>Pseudomonadati</taxon>
        <taxon>Pseudomonadota</taxon>
        <taxon>Alphaproteobacteria</taxon>
        <taxon>Hyphomicrobiales</taxon>
        <taxon>Rhizobiaceae</taxon>
        <taxon>Rhizobium/Agrobacterium group</taxon>
        <taxon>Rhizobium</taxon>
    </lineage>
</organism>
<dbReference type="Pfam" id="PF13431">
    <property type="entry name" value="TPR_17"/>
    <property type="match status" value="1"/>
</dbReference>
<feature type="transmembrane region" description="Helical" evidence="2">
    <location>
        <begin position="149"/>
        <end position="171"/>
    </location>
</feature>
<evidence type="ECO:0000313" key="3">
    <source>
        <dbReference type="EMBL" id="TRA94477.1"/>
    </source>
</evidence>
<evidence type="ECO:0000313" key="4">
    <source>
        <dbReference type="Proteomes" id="UP000315434"/>
    </source>
</evidence>
<accession>A0A546X1A1</accession>
<evidence type="ECO:0000256" key="2">
    <source>
        <dbReference type="SAM" id="Phobius"/>
    </source>
</evidence>
<dbReference type="AlphaFoldDB" id="A0A546X1A1"/>
<dbReference type="InterPro" id="IPR011990">
    <property type="entry name" value="TPR-like_helical_dom_sf"/>
</dbReference>